<feature type="transmembrane region" description="Helical" evidence="7">
    <location>
        <begin position="36"/>
        <end position="57"/>
    </location>
</feature>
<evidence type="ECO:0000256" key="3">
    <source>
        <dbReference type="ARBA" id="ARBA00022475"/>
    </source>
</evidence>
<accession>A0A0C9QB87</accession>
<feature type="transmembrane region" description="Helical" evidence="7">
    <location>
        <begin position="159"/>
        <end position="176"/>
    </location>
</feature>
<keyword evidence="6 7" id="KW-0472">Membrane</keyword>
<keyword evidence="5 7" id="KW-1133">Transmembrane helix</keyword>
<feature type="domain" description="EamA" evidence="8">
    <location>
        <begin position="160"/>
        <end position="291"/>
    </location>
</feature>
<dbReference type="GO" id="GO:0005886">
    <property type="term" value="C:plasma membrane"/>
    <property type="evidence" value="ECO:0007669"/>
    <property type="project" value="UniProtKB-SubCell"/>
</dbReference>
<dbReference type="InterPro" id="IPR000620">
    <property type="entry name" value="EamA_dom"/>
</dbReference>
<dbReference type="PANTHER" id="PTHR32322:SF18">
    <property type="entry name" value="S-ADENOSYLMETHIONINE_S-ADENOSYLHOMOCYSTEINE TRANSPORTER"/>
    <property type="match status" value="1"/>
</dbReference>
<dbReference type="InterPro" id="IPR037185">
    <property type="entry name" value="EmrE-like"/>
</dbReference>
<sequence>MKRVRLWGIFLAILGSSFWGISGPISEALFDQGIKVSWLISSKMIIAGIVLMLVAFWKERKAILAPWRNTRDALQLILFILFGMIGMQYIYFKAVAVANAATATILQYLSPVVVLIFLALRLREKPRRIDIVTICFAMMGTALVVTKGHFTHLAISPNAFFWGIMAALAAAAYTLLPEGLLHRHSPIVVTAWAQLIGGLLIDVFDPFWKEIPHLDHAGWAGYWFIVIFGTIIAYSVYLASLQFISPTAATLLDAFEPLGATVVSVVFLHMHMGFAEILGGVIIILTVAMMAMATPHGPKLEDRSPD</sequence>
<feature type="transmembrane region" description="Helical" evidence="7">
    <location>
        <begin position="220"/>
        <end position="239"/>
    </location>
</feature>
<comment type="subcellular location">
    <subcellularLocation>
        <location evidence="1">Cell membrane</location>
        <topology evidence="1">Multi-pass membrane protein</topology>
    </subcellularLocation>
</comment>
<reference evidence="10" key="1">
    <citation type="submission" date="2014-05" db="EMBL/GenBank/DDBJ databases">
        <title>Whole genome sequencing of Lactobacillus casei NRIC0644.</title>
        <authorList>
            <person name="Atarashi H."/>
            <person name="Yoshida Y."/>
            <person name="Fujimura S."/>
            <person name="Tanaka N."/>
            <person name="Shiwa Y."/>
            <person name="Yoshikawa H."/>
            <person name="Okada S."/>
            <person name="Nakagawa J."/>
        </authorList>
    </citation>
    <scope>NUCLEOTIDE SEQUENCE [LARGE SCALE GENOMIC DNA]</scope>
    <source>
        <strain evidence="10">NRIC0644</strain>
    </source>
</reference>
<feature type="transmembrane region" description="Helical" evidence="7">
    <location>
        <begin position="97"/>
        <end position="119"/>
    </location>
</feature>
<feature type="domain" description="EamA" evidence="8">
    <location>
        <begin position="6"/>
        <end position="145"/>
    </location>
</feature>
<evidence type="ECO:0000256" key="6">
    <source>
        <dbReference type="ARBA" id="ARBA00023136"/>
    </source>
</evidence>
<feature type="transmembrane region" description="Helical" evidence="7">
    <location>
        <begin position="131"/>
        <end position="153"/>
    </location>
</feature>
<proteinExistence type="inferred from homology"/>
<name>A0A0C9QB87_LACPA</name>
<evidence type="ECO:0000256" key="4">
    <source>
        <dbReference type="ARBA" id="ARBA00022692"/>
    </source>
</evidence>
<keyword evidence="4 7" id="KW-0812">Transmembrane</keyword>
<keyword evidence="3" id="KW-1003">Cell membrane</keyword>
<evidence type="ECO:0000256" key="5">
    <source>
        <dbReference type="ARBA" id="ARBA00022989"/>
    </source>
</evidence>
<dbReference type="InterPro" id="IPR050638">
    <property type="entry name" value="AA-Vitamin_Transporters"/>
</dbReference>
<evidence type="ECO:0000256" key="1">
    <source>
        <dbReference type="ARBA" id="ARBA00004651"/>
    </source>
</evidence>
<organism evidence="9 10">
    <name type="scientific">Lacticaseibacillus paracasei NRIC 0644</name>
    <dbReference type="NCBI Taxonomy" id="1435038"/>
    <lineage>
        <taxon>Bacteria</taxon>
        <taxon>Bacillati</taxon>
        <taxon>Bacillota</taxon>
        <taxon>Bacilli</taxon>
        <taxon>Lactobacillales</taxon>
        <taxon>Lactobacillaceae</taxon>
        <taxon>Lacticaseibacillus</taxon>
    </lineage>
</organism>
<dbReference type="PANTHER" id="PTHR32322">
    <property type="entry name" value="INNER MEMBRANE TRANSPORTER"/>
    <property type="match status" value="1"/>
</dbReference>
<comment type="similarity">
    <text evidence="2">Belongs to the EamA transporter family.</text>
</comment>
<gene>
    <name evidence="9" type="ORF">LC0644_0507</name>
</gene>
<evidence type="ECO:0000256" key="7">
    <source>
        <dbReference type="SAM" id="Phobius"/>
    </source>
</evidence>
<dbReference type="EMBL" id="BAYM01000035">
    <property type="protein sequence ID" value="GAN35918.1"/>
    <property type="molecule type" value="Genomic_DNA"/>
</dbReference>
<evidence type="ECO:0000259" key="8">
    <source>
        <dbReference type="Pfam" id="PF00892"/>
    </source>
</evidence>
<dbReference type="Pfam" id="PF00892">
    <property type="entry name" value="EamA"/>
    <property type="match status" value="2"/>
</dbReference>
<dbReference type="Proteomes" id="UP000032552">
    <property type="component" value="Unassembled WGS sequence"/>
</dbReference>
<dbReference type="RefSeq" id="WP_045625204.1">
    <property type="nucleotide sequence ID" value="NZ_BAYM01000035.1"/>
</dbReference>
<evidence type="ECO:0000256" key="2">
    <source>
        <dbReference type="ARBA" id="ARBA00007362"/>
    </source>
</evidence>
<evidence type="ECO:0000313" key="10">
    <source>
        <dbReference type="Proteomes" id="UP000032552"/>
    </source>
</evidence>
<feature type="transmembrane region" description="Helical" evidence="7">
    <location>
        <begin position="277"/>
        <end position="294"/>
    </location>
</feature>
<dbReference type="AlphaFoldDB" id="A0A0C9QB87"/>
<comment type="caution">
    <text evidence="9">The sequence shown here is derived from an EMBL/GenBank/DDBJ whole genome shotgun (WGS) entry which is preliminary data.</text>
</comment>
<feature type="transmembrane region" description="Helical" evidence="7">
    <location>
        <begin position="188"/>
        <end position="208"/>
    </location>
</feature>
<evidence type="ECO:0000313" key="9">
    <source>
        <dbReference type="EMBL" id="GAN35918.1"/>
    </source>
</evidence>
<feature type="transmembrane region" description="Helical" evidence="7">
    <location>
        <begin position="73"/>
        <end position="91"/>
    </location>
</feature>
<protein>
    <submittedName>
        <fullName evidence="9">Transporter ydeD</fullName>
    </submittedName>
</protein>
<dbReference type="SUPFAM" id="SSF103481">
    <property type="entry name" value="Multidrug resistance efflux transporter EmrE"/>
    <property type="match status" value="2"/>
</dbReference>